<accession>A0A1R1MMW7</accession>
<dbReference type="InterPro" id="IPR052705">
    <property type="entry name" value="Gliding_Motility_GTPase"/>
</dbReference>
<dbReference type="CDD" id="cd00882">
    <property type="entry name" value="Ras_like_GTPase"/>
    <property type="match status" value="1"/>
</dbReference>
<evidence type="ECO:0008006" key="3">
    <source>
        <dbReference type="Google" id="ProtNLM"/>
    </source>
</evidence>
<keyword evidence="2" id="KW-1185">Reference proteome</keyword>
<dbReference type="EMBL" id="MOEN01000003">
    <property type="protein sequence ID" value="OMH41168.1"/>
    <property type="molecule type" value="Genomic_DNA"/>
</dbReference>
<dbReference type="STRING" id="1914305.BLW93_01375"/>
<name>A0A1R1MMW7_9BACT</name>
<sequence length="174" mass="19527">MDNKIKVLVAGPFNSGKTTFIRTANREAYDGVEVSNFDPEEIKELSGTTTIGLDISHINLNGVDFVLVGLPGQKRFSFLWDTLGSDYDAILLLHSAELPLSETEFYVDFFSKTPSWDKAKKLILLTKRDINPGFNVEKLSKFNLPVLSCDPRSSEDVNGVLMFLYNAMKYSFNT</sequence>
<evidence type="ECO:0000313" key="2">
    <source>
        <dbReference type="Proteomes" id="UP000187408"/>
    </source>
</evidence>
<comment type="caution">
    <text evidence="1">The sequence shown here is derived from an EMBL/GenBank/DDBJ whole genome shotgun (WGS) entry which is preliminary data.</text>
</comment>
<dbReference type="Proteomes" id="UP000187408">
    <property type="component" value="Unassembled WGS sequence"/>
</dbReference>
<dbReference type="SUPFAM" id="SSF52540">
    <property type="entry name" value="P-loop containing nucleoside triphosphate hydrolases"/>
    <property type="match status" value="1"/>
</dbReference>
<dbReference type="Gene3D" id="3.40.50.300">
    <property type="entry name" value="P-loop containing nucleotide triphosphate hydrolases"/>
    <property type="match status" value="1"/>
</dbReference>
<proteinExistence type="predicted"/>
<dbReference type="PANTHER" id="PTHR42708">
    <property type="entry name" value="ATP/GTP-BINDING PROTEIN-RELATED"/>
    <property type="match status" value="1"/>
</dbReference>
<dbReference type="InterPro" id="IPR027417">
    <property type="entry name" value="P-loop_NTPase"/>
</dbReference>
<dbReference type="PANTHER" id="PTHR42708:SF1">
    <property type="entry name" value="GLIDING MOTILITY PROTEIN MGLA"/>
    <property type="match status" value="1"/>
</dbReference>
<dbReference type="AlphaFoldDB" id="A0A1R1MMW7"/>
<dbReference type="RefSeq" id="WP_076712325.1">
    <property type="nucleotide sequence ID" value="NZ_MOEN01000003.1"/>
</dbReference>
<gene>
    <name evidence="1" type="ORF">BLW93_01375</name>
</gene>
<dbReference type="OrthoDB" id="4319884at2"/>
<protein>
    <recommendedName>
        <fullName evidence="3">GTP-binding protein</fullName>
    </recommendedName>
</protein>
<organism evidence="1 2">
    <name type="scientific">Desulfurobacterium indicum</name>
    <dbReference type="NCBI Taxonomy" id="1914305"/>
    <lineage>
        <taxon>Bacteria</taxon>
        <taxon>Pseudomonadati</taxon>
        <taxon>Aquificota</taxon>
        <taxon>Aquificia</taxon>
        <taxon>Desulfurobacteriales</taxon>
        <taxon>Desulfurobacteriaceae</taxon>
        <taxon>Desulfurobacterium</taxon>
    </lineage>
</organism>
<reference evidence="1 2" key="1">
    <citation type="submission" date="2016-10" db="EMBL/GenBank/DDBJ databases">
        <title>Genome sequence of a sulfur-reducing bacterium Desulfurobacterium indicum K6013.</title>
        <authorList>
            <person name="Cao J."/>
            <person name="Shao Z."/>
            <person name="Alain K."/>
            <person name="Jebbar M."/>
        </authorList>
    </citation>
    <scope>NUCLEOTIDE SEQUENCE [LARGE SCALE GENOMIC DNA]</scope>
    <source>
        <strain evidence="1 2">K6013</strain>
    </source>
</reference>
<evidence type="ECO:0000313" key="1">
    <source>
        <dbReference type="EMBL" id="OMH41168.1"/>
    </source>
</evidence>